<keyword evidence="7" id="KW-0804">Transcription</keyword>
<dbReference type="GO" id="GO:0030337">
    <property type="term" value="F:DNA polymerase processivity factor activity"/>
    <property type="evidence" value="ECO:0007669"/>
    <property type="project" value="TreeGrafter"/>
</dbReference>
<reference evidence="10 11" key="1">
    <citation type="journal article" date="2018" name="G3 (Bethesda)">
        <title>A High-Quality Reference Genome for the Invasive Mosquitofish Gambusia affinis Using a Chicago Library.</title>
        <authorList>
            <person name="Hoffberg S.L."/>
            <person name="Troendle N.J."/>
            <person name="Glenn T.C."/>
            <person name="Mahmud O."/>
            <person name="Louha S."/>
            <person name="Chalopin D."/>
            <person name="Bennetzen J.L."/>
            <person name="Mauricio R."/>
        </authorList>
    </citation>
    <scope>NUCLEOTIDE SEQUENCE [LARGE SCALE GENOMIC DNA]</scope>
    <source>
        <strain evidence="10">NE01/NJP1002.9</strain>
        <tissue evidence="10">Muscle</tissue>
    </source>
</reference>
<keyword evidence="8" id="KW-1135">Mitochondrion nucleoid</keyword>
<gene>
    <name evidence="10" type="ORF">CCH79_00012475</name>
</gene>
<dbReference type="SUPFAM" id="SSF47781">
    <property type="entry name" value="RuvA domain 2-like"/>
    <property type="match status" value="1"/>
</dbReference>
<dbReference type="InterPro" id="IPR039150">
    <property type="entry name" value="TEFM"/>
</dbReference>
<evidence type="ECO:0000256" key="9">
    <source>
        <dbReference type="ARBA" id="ARBA00025262"/>
    </source>
</evidence>
<dbReference type="InterPro" id="IPR010994">
    <property type="entry name" value="RuvA_2-like"/>
</dbReference>
<comment type="caution">
    <text evidence="10">The sequence shown here is derived from an EMBL/GenBank/DDBJ whole genome shotgun (WGS) entry which is preliminary data.</text>
</comment>
<keyword evidence="6" id="KW-0496">Mitochondrion</keyword>
<dbReference type="Pfam" id="PF12836">
    <property type="entry name" value="HHH_3"/>
    <property type="match status" value="1"/>
</dbReference>
<dbReference type="EMBL" id="NHOQ01000158">
    <property type="protein sequence ID" value="PWA32620.1"/>
    <property type="molecule type" value="Genomic_DNA"/>
</dbReference>
<name>A0A315WC09_GAMAF</name>
<comment type="subcellular location">
    <subcellularLocation>
        <location evidence="1">Mitochondrion matrix</location>
        <location evidence="1">Mitochondrion nucleoid</location>
    </subcellularLocation>
</comment>
<comment type="function">
    <text evidence="9">Transcription elongation factor which increases mitochondrial RNA polymerase processivity. Regulates transcription of the mitochondrial genome, including genes important for the oxidative phosphorylation machinery.</text>
</comment>
<keyword evidence="11" id="KW-1185">Reference proteome</keyword>
<keyword evidence="5" id="KW-0805">Transcription regulation</keyword>
<dbReference type="FunFam" id="1.10.150.280:FF:000004">
    <property type="entry name" value="Transcription elongation factor, mitochondrial"/>
    <property type="match status" value="1"/>
</dbReference>
<sequence>MTNGPGADVHALICIDPRKRGSEGPTSSDVRTRQTCGEKFGHAPVFLVRHDTWRAVCFSERGTEKTKLSGRQGATLRSSRRRCLGSASGDEAAPLSCAYVLAGTQRDGENGGVRWGAAVKKRKEEEIEGLPAIPDEGLLLRDSGVEFGPDGLQQLRVQEVLTQAERAPVAGAHAAQPGVAEERRREDTHRHKHTDLISAAAVLQVKDCGGGILCLLQNSRGLQAYICLTSVFSSHLQYLRPLGEVALVGDPALVIGANSVVDIWTPGHVGENVKQIPQLIRRQGTVTILTVEGTCGMEDCLLGIVEQLRDVLQRSPETTARLSALPLWKEHRGGATASQPAHRGLARSLTAMSAFQFRCALIPSERRIPTRRHCTASFNIRGDSRVCYKLILRLAASLSRTDFQLPAVTRQRIRGRFCARDTASSADRAPPRLLTSANTGLNISTDVANYVFPTDLKTEGHYAGQSGLLLRPRYGSLPADLELRYLQCTCCWRSRVPVAGFETLNAALTSSSSSLSPESCKEDGRTTLDACYTSEQRDTILQLLNNATSAELADVKLLRGRKSLNIVEYRTKHGPFKTLESVVNVPLLKHKSAVIVFNSIVNPVKKERKVRIQLAKFIRPEVDRSWLEDATSIVSLVCGTNKIAWAHVDRGMTVLEWKQKECPNFLKGAYMASSYLNDVSTVVSVLPSADFYLIEKPAISVQNTALFPIMAHLRTVEAMLFSLLEPKISPPEPNIPPRVLNMMRTAVGRHFDLIVGESRTSGAQVVRQLMTESVTQKFPRINVPQELLAKYRNYFQMGSKRGGEELCDALLQAVAFYELLSDSSC</sequence>
<dbReference type="GO" id="GO:0006392">
    <property type="term" value="P:transcription elongation by mitochondrial RNA polymerase"/>
    <property type="evidence" value="ECO:0007669"/>
    <property type="project" value="InterPro"/>
</dbReference>
<organism evidence="10 11">
    <name type="scientific">Gambusia affinis</name>
    <name type="common">Western mosquitofish</name>
    <name type="synonym">Heterandria affinis</name>
    <dbReference type="NCBI Taxonomy" id="33528"/>
    <lineage>
        <taxon>Eukaryota</taxon>
        <taxon>Metazoa</taxon>
        <taxon>Chordata</taxon>
        <taxon>Craniata</taxon>
        <taxon>Vertebrata</taxon>
        <taxon>Euteleostomi</taxon>
        <taxon>Actinopterygii</taxon>
        <taxon>Neopterygii</taxon>
        <taxon>Teleostei</taxon>
        <taxon>Neoteleostei</taxon>
        <taxon>Acanthomorphata</taxon>
        <taxon>Ovalentaria</taxon>
        <taxon>Atherinomorphae</taxon>
        <taxon>Cyprinodontiformes</taxon>
        <taxon>Poeciliidae</taxon>
        <taxon>Poeciliinae</taxon>
        <taxon>Gambusia</taxon>
    </lineage>
</organism>
<evidence type="ECO:0000256" key="5">
    <source>
        <dbReference type="ARBA" id="ARBA00023015"/>
    </source>
</evidence>
<dbReference type="GO" id="GO:0003676">
    <property type="term" value="F:nucleic acid binding"/>
    <property type="evidence" value="ECO:0007669"/>
    <property type="project" value="InterPro"/>
</dbReference>
<evidence type="ECO:0000313" key="10">
    <source>
        <dbReference type="EMBL" id="PWA32620.1"/>
    </source>
</evidence>
<protein>
    <recommendedName>
        <fullName evidence="3">Transcription elongation factor, mitochondrial</fullName>
    </recommendedName>
</protein>
<dbReference type="STRING" id="33528.ENSGAFP00000014476"/>
<evidence type="ECO:0000313" key="11">
    <source>
        <dbReference type="Proteomes" id="UP000250572"/>
    </source>
</evidence>
<dbReference type="PANTHER" id="PTHR21053">
    <property type="entry name" value="TRANSCRIPTION ELONGATION FACTOR, MITOCHONDRIAL"/>
    <property type="match status" value="1"/>
</dbReference>
<dbReference type="InterPro" id="IPR036397">
    <property type="entry name" value="RNaseH_sf"/>
</dbReference>
<evidence type="ECO:0000256" key="1">
    <source>
        <dbReference type="ARBA" id="ARBA00004436"/>
    </source>
</evidence>
<dbReference type="Gene3D" id="3.30.420.10">
    <property type="entry name" value="Ribonuclease H-like superfamily/Ribonuclease H"/>
    <property type="match status" value="1"/>
</dbReference>
<evidence type="ECO:0000256" key="3">
    <source>
        <dbReference type="ARBA" id="ARBA00017000"/>
    </source>
</evidence>
<evidence type="ECO:0000256" key="8">
    <source>
        <dbReference type="ARBA" id="ARBA00023271"/>
    </source>
</evidence>
<evidence type="ECO:0000256" key="2">
    <source>
        <dbReference type="ARBA" id="ARBA00009086"/>
    </source>
</evidence>
<dbReference type="PANTHER" id="PTHR21053:SF2">
    <property type="entry name" value="TRANSCRIPTION ELONGATION FACTOR, MITOCHONDRIAL"/>
    <property type="match status" value="1"/>
</dbReference>
<accession>A0A315WC09</accession>
<dbReference type="GO" id="GO:0042645">
    <property type="term" value="C:mitochondrial nucleoid"/>
    <property type="evidence" value="ECO:0007669"/>
    <property type="project" value="UniProtKB-SubCell"/>
</dbReference>
<comment type="similarity">
    <text evidence="2">Belongs to the TEFM family.</text>
</comment>
<dbReference type="Proteomes" id="UP000250572">
    <property type="component" value="Unassembled WGS sequence"/>
</dbReference>
<evidence type="ECO:0000256" key="7">
    <source>
        <dbReference type="ARBA" id="ARBA00023163"/>
    </source>
</evidence>
<dbReference type="AlphaFoldDB" id="A0A315WC09"/>
<evidence type="ECO:0000256" key="6">
    <source>
        <dbReference type="ARBA" id="ARBA00023128"/>
    </source>
</evidence>
<evidence type="ECO:0000256" key="4">
    <source>
        <dbReference type="ARBA" id="ARBA00022946"/>
    </source>
</evidence>
<keyword evidence="4" id="KW-0809">Transit peptide</keyword>
<proteinExistence type="inferred from homology"/>
<dbReference type="Gene3D" id="1.10.150.280">
    <property type="entry name" value="AF1531-like domain"/>
    <property type="match status" value="1"/>
</dbReference>